<dbReference type="Gene3D" id="1.10.1200.20">
    <property type="entry name" value="Colicin E immunity protein"/>
    <property type="match status" value="1"/>
</dbReference>
<protein>
    <submittedName>
        <fullName evidence="3">Colicin-E2 immunity protein</fullName>
    </submittedName>
</protein>
<reference evidence="4" key="1">
    <citation type="submission" date="2019-12" db="EMBL/GenBank/DDBJ databases">
        <title>Endophytic bacteria associated with Panax ginseng seedlings.</title>
        <authorList>
            <person name="Park J.M."/>
            <person name="Shin R."/>
            <person name="Jo S.H."/>
        </authorList>
    </citation>
    <scope>NUCLEOTIDE SEQUENCE [LARGE SCALE GENOMIC DNA]</scope>
    <source>
        <strain evidence="4">PgKB30</strain>
    </source>
</reference>
<dbReference type="SUPFAM" id="SSF47345">
    <property type="entry name" value="Colicin E immunity proteins"/>
    <property type="match status" value="1"/>
</dbReference>
<dbReference type="InterPro" id="IPR035900">
    <property type="entry name" value="Colicin_E_sf"/>
</dbReference>
<dbReference type="EMBL" id="CP053746">
    <property type="protein sequence ID" value="QKF49835.1"/>
    <property type="molecule type" value="Genomic_DNA"/>
</dbReference>
<dbReference type="CDD" id="cd16363">
    <property type="entry name" value="Col_Im_like"/>
    <property type="match status" value="1"/>
</dbReference>
<dbReference type="Proteomes" id="UP000501989">
    <property type="component" value="Chromosome"/>
</dbReference>
<dbReference type="RefSeq" id="WP_172609696.1">
    <property type="nucleotide sequence ID" value="NZ_CP053746.1"/>
</dbReference>
<accession>A0A6M8MMR7</accession>
<comment type="similarity">
    <text evidence="1">Belongs to the colicins ColE2/ColE8/ColE9 and pyocins S1/S2 family.</text>
</comment>
<keyword evidence="2" id="KW-0079">Bacteriocin immunity</keyword>
<evidence type="ECO:0000256" key="2">
    <source>
        <dbReference type="ARBA" id="ARBA00023025"/>
    </source>
</evidence>
<dbReference type="GO" id="GO:0030153">
    <property type="term" value="P:bacteriocin immunity"/>
    <property type="evidence" value="ECO:0007669"/>
    <property type="project" value="UniProtKB-KW"/>
</dbReference>
<gene>
    <name evidence="3" type="ORF">FX982_00755</name>
</gene>
<dbReference type="InterPro" id="IPR000290">
    <property type="entry name" value="Colicin_pyocin"/>
</dbReference>
<dbReference type="Pfam" id="PF01320">
    <property type="entry name" value="Colicin_Pyocin"/>
    <property type="match status" value="1"/>
</dbReference>
<evidence type="ECO:0000313" key="4">
    <source>
        <dbReference type="Proteomes" id="UP000501989"/>
    </source>
</evidence>
<dbReference type="PRINTS" id="PR01299">
    <property type="entry name" value="PYOCIN"/>
</dbReference>
<dbReference type="GO" id="GO:0015643">
    <property type="term" value="F:toxic substance binding"/>
    <property type="evidence" value="ECO:0007669"/>
    <property type="project" value="InterPro"/>
</dbReference>
<evidence type="ECO:0000313" key="3">
    <source>
        <dbReference type="EMBL" id="QKF49835.1"/>
    </source>
</evidence>
<sequence length="87" mass="9723">MNAETIQGITEAEFLELVRKICVVDYKTEYQHTEAVMTFERLGEHPDGSDLIYYPKPDADDSPEGIVKEVKAWRAANGKAGFKSASD</sequence>
<dbReference type="KEGG" id="pgg:FX982_00755"/>
<dbReference type="AlphaFoldDB" id="A0A6M8MMR7"/>
<name>A0A6M8MMR7_9PSED</name>
<organism evidence="3 4">
    <name type="scientific">Pseudomonas graminis</name>
    <dbReference type="NCBI Taxonomy" id="158627"/>
    <lineage>
        <taxon>Bacteria</taxon>
        <taxon>Pseudomonadati</taxon>
        <taxon>Pseudomonadota</taxon>
        <taxon>Gammaproteobacteria</taxon>
        <taxon>Pseudomonadales</taxon>
        <taxon>Pseudomonadaceae</taxon>
        <taxon>Pseudomonas</taxon>
    </lineage>
</organism>
<keyword evidence="4" id="KW-1185">Reference proteome</keyword>
<evidence type="ECO:0000256" key="1">
    <source>
        <dbReference type="ARBA" id="ARBA00009346"/>
    </source>
</evidence>
<proteinExistence type="inferred from homology"/>